<comment type="caution">
    <text evidence="3">The sequence shown here is derived from an EMBL/GenBank/DDBJ whole genome shotgun (WGS) entry which is preliminary data.</text>
</comment>
<evidence type="ECO:0000313" key="3">
    <source>
        <dbReference type="EMBL" id="RKW69459.1"/>
    </source>
</evidence>
<dbReference type="InterPro" id="IPR017927">
    <property type="entry name" value="FAD-bd_FR_type"/>
</dbReference>
<dbReference type="PROSITE" id="PS51384">
    <property type="entry name" value="FAD_FR"/>
    <property type="match status" value="1"/>
</dbReference>
<name>A0A496PFF9_9MICC</name>
<sequence length="291" mass="31148">MKPEGRKDASRSEKRKSRPQHVAQVLSTRRISDHLVSLTLGGPGLAAFEAKDATDQYIKLLFADPALGLTPPYDLDAIREQHGPGGVPVRRTYTVRSVRAGADAAGIEIDVEFVTHGDEGLAGPWAAAAQPGDVIAFSGPGGNFAPTPGSWQLLLGDESALPAIACALEAMGPQERGVVLLDVEGPGDELELSAPAGVSVRWLHRGAAWTPSSTQLDAAVRAVQIPEGEPVQVFAHGERETMKALRKHLVEERGLDRRQLSLSAYWAYGRAEDAFQAEKRTPIGKIFPEDA</sequence>
<feature type="region of interest" description="Disordered" evidence="1">
    <location>
        <begin position="1"/>
        <end position="24"/>
    </location>
</feature>
<dbReference type="Gene3D" id="3.40.50.80">
    <property type="entry name" value="Nucleotide-binding domain of ferredoxin-NADP reductase (FNR) module"/>
    <property type="match status" value="1"/>
</dbReference>
<dbReference type="Gene3D" id="2.40.30.10">
    <property type="entry name" value="Translation factors"/>
    <property type="match status" value="1"/>
</dbReference>
<dbReference type="EMBL" id="QQXL01000009">
    <property type="protein sequence ID" value="RKW69459.1"/>
    <property type="molecule type" value="Genomic_DNA"/>
</dbReference>
<dbReference type="Pfam" id="PF04954">
    <property type="entry name" value="SIP"/>
    <property type="match status" value="1"/>
</dbReference>
<dbReference type="AlphaFoldDB" id="A0A496PFF9"/>
<evidence type="ECO:0000313" key="4">
    <source>
        <dbReference type="Proteomes" id="UP000273119"/>
    </source>
</evidence>
<dbReference type="Pfam" id="PF08021">
    <property type="entry name" value="FAD_binding_9"/>
    <property type="match status" value="1"/>
</dbReference>
<dbReference type="InterPro" id="IPR039374">
    <property type="entry name" value="SIP_fam"/>
</dbReference>
<dbReference type="InterPro" id="IPR017938">
    <property type="entry name" value="Riboflavin_synthase-like_b-brl"/>
</dbReference>
<feature type="compositionally biased region" description="Basic and acidic residues" evidence="1">
    <location>
        <begin position="1"/>
        <end position="12"/>
    </location>
</feature>
<dbReference type="GO" id="GO:0016491">
    <property type="term" value="F:oxidoreductase activity"/>
    <property type="evidence" value="ECO:0007669"/>
    <property type="project" value="InterPro"/>
</dbReference>
<dbReference type="CDD" id="cd06193">
    <property type="entry name" value="siderophore_interacting"/>
    <property type="match status" value="1"/>
</dbReference>
<dbReference type="PANTHER" id="PTHR30157">
    <property type="entry name" value="FERRIC REDUCTASE, NADPH-DEPENDENT"/>
    <property type="match status" value="1"/>
</dbReference>
<protein>
    <submittedName>
        <fullName evidence="3">Siderophore-interacting protein</fullName>
    </submittedName>
</protein>
<feature type="domain" description="FAD-binding FR-type" evidence="2">
    <location>
        <begin position="18"/>
        <end position="147"/>
    </location>
</feature>
<accession>A0A496PFF9</accession>
<dbReference type="Proteomes" id="UP000273119">
    <property type="component" value="Unassembled WGS sequence"/>
</dbReference>
<dbReference type="PANTHER" id="PTHR30157:SF0">
    <property type="entry name" value="NADPH-DEPENDENT FERRIC-CHELATE REDUCTASE"/>
    <property type="match status" value="1"/>
</dbReference>
<dbReference type="SUPFAM" id="SSF63380">
    <property type="entry name" value="Riboflavin synthase domain-like"/>
    <property type="match status" value="1"/>
</dbReference>
<evidence type="ECO:0000256" key="1">
    <source>
        <dbReference type="SAM" id="MobiDB-lite"/>
    </source>
</evidence>
<reference evidence="3 4" key="1">
    <citation type="submission" date="2018-07" db="EMBL/GenBank/DDBJ databases">
        <title>Arthrobacter sp. nov., isolated from raw cow's milk with high bacterial count.</title>
        <authorList>
            <person name="Hahne J."/>
            <person name="Isele D."/>
            <person name="Lipski A."/>
        </authorList>
    </citation>
    <scope>NUCLEOTIDE SEQUENCE [LARGE SCALE GENOMIC DNA]</scope>
    <source>
        <strain evidence="3 4">JZ R-183</strain>
    </source>
</reference>
<dbReference type="InterPro" id="IPR013113">
    <property type="entry name" value="SIP_FAD-bd"/>
</dbReference>
<organism evidence="3 4">
    <name type="scientific">Galactobacter caseinivorans</name>
    <dbReference type="NCBI Taxonomy" id="2676123"/>
    <lineage>
        <taxon>Bacteria</taxon>
        <taxon>Bacillati</taxon>
        <taxon>Actinomycetota</taxon>
        <taxon>Actinomycetes</taxon>
        <taxon>Micrococcales</taxon>
        <taxon>Micrococcaceae</taxon>
        <taxon>Galactobacter</taxon>
    </lineage>
</organism>
<dbReference type="RefSeq" id="WP_121486030.1">
    <property type="nucleotide sequence ID" value="NZ_QQXL01000009.1"/>
</dbReference>
<dbReference type="InterPro" id="IPR007037">
    <property type="entry name" value="SIP_rossman_dom"/>
</dbReference>
<proteinExistence type="predicted"/>
<dbReference type="InterPro" id="IPR039261">
    <property type="entry name" value="FNR_nucleotide-bd"/>
</dbReference>
<keyword evidence="4" id="KW-1185">Reference proteome</keyword>
<gene>
    <name evidence="3" type="ORF">DWQ67_12970</name>
</gene>
<evidence type="ECO:0000259" key="2">
    <source>
        <dbReference type="PROSITE" id="PS51384"/>
    </source>
</evidence>